<evidence type="ECO:0000313" key="2">
    <source>
        <dbReference type="Proteomes" id="UP001153332"/>
    </source>
</evidence>
<dbReference type="Proteomes" id="UP001153332">
    <property type="component" value="Unassembled WGS sequence"/>
</dbReference>
<protein>
    <submittedName>
        <fullName evidence="1">Uncharacterized protein</fullName>
    </submittedName>
</protein>
<name>A0ACC2JUX9_9PEZI</name>
<keyword evidence="2" id="KW-1185">Reference proteome</keyword>
<dbReference type="EMBL" id="JAPUUL010000317">
    <property type="protein sequence ID" value="KAJ8131301.1"/>
    <property type="molecule type" value="Genomic_DNA"/>
</dbReference>
<gene>
    <name evidence="1" type="ORF">O1611_g2326</name>
</gene>
<evidence type="ECO:0000313" key="1">
    <source>
        <dbReference type="EMBL" id="KAJ8131301.1"/>
    </source>
</evidence>
<sequence>MDQQPQKPDSEEQQFNGSLGLKSGTRAYARVMDIKELVQNIRDGRHKSHSYLARRALTNSEFLLLLAYMNSEKCDPNLWKYFNEELRYEYTPSREEFLIRMPSFLHDGLAEEVGMDIGAWLRNIQNGTICSNQKTIEIAECIGGSGTANMTLPATTTQTGRKGPDKAYQHSECDYPGLVIEVAWSQRELDLPQLAEDYIIGSKGEIKTVVGINIYDINDDSKGKELDNRLTSARATFTIWKAECTEQGSNTRVTVRSIVKDKVNAPAH</sequence>
<organism evidence="1 2">
    <name type="scientific">Lasiodiplodia mahajangana</name>
    <dbReference type="NCBI Taxonomy" id="1108764"/>
    <lineage>
        <taxon>Eukaryota</taxon>
        <taxon>Fungi</taxon>
        <taxon>Dikarya</taxon>
        <taxon>Ascomycota</taxon>
        <taxon>Pezizomycotina</taxon>
        <taxon>Dothideomycetes</taxon>
        <taxon>Dothideomycetes incertae sedis</taxon>
        <taxon>Botryosphaeriales</taxon>
        <taxon>Botryosphaeriaceae</taxon>
        <taxon>Lasiodiplodia</taxon>
    </lineage>
</organism>
<reference evidence="1" key="1">
    <citation type="submission" date="2022-12" db="EMBL/GenBank/DDBJ databases">
        <title>Genome Sequence of Lasiodiplodia mahajangana.</title>
        <authorList>
            <person name="Buettner E."/>
        </authorList>
    </citation>
    <scope>NUCLEOTIDE SEQUENCE</scope>
    <source>
        <strain evidence="1">VT137</strain>
    </source>
</reference>
<proteinExistence type="predicted"/>
<accession>A0ACC2JUX9</accession>
<comment type="caution">
    <text evidence="1">The sequence shown here is derived from an EMBL/GenBank/DDBJ whole genome shotgun (WGS) entry which is preliminary data.</text>
</comment>